<evidence type="ECO:0000313" key="4">
    <source>
        <dbReference type="Proteomes" id="UP000642125"/>
    </source>
</evidence>
<reference evidence="3" key="1">
    <citation type="submission" date="2021-01" db="EMBL/GenBank/DDBJ databases">
        <title>Whole genome shotgun sequence of Cellulomonas pakistanensis NBRC 110800.</title>
        <authorList>
            <person name="Komaki H."/>
            <person name="Tamura T."/>
        </authorList>
    </citation>
    <scope>NUCLEOTIDE SEQUENCE</scope>
    <source>
        <strain evidence="3">NBRC 110800</strain>
    </source>
</reference>
<dbReference type="Proteomes" id="UP000642125">
    <property type="component" value="Unassembled WGS sequence"/>
</dbReference>
<proteinExistence type="predicted"/>
<dbReference type="EMBL" id="BONO01000005">
    <property type="protein sequence ID" value="GIG35565.1"/>
    <property type="molecule type" value="Genomic_DNA"/>
</dbReference>
<protein>
    <recommendedName>
        <fullName evidence="2">SHOCT domain-containing protein</fullName>
    </recommendedName>
</protein>
<dbReference type="RefSeq" id="WP_203667612.1">
    <property type="nucleotide sequence ID" value="NZ_BONO01000005.1"/>
</dbReference>
<keyword evidence="4" id="KW-1185">Reference proteome</keyword>
<evidence type="ECO:0000256" key="1">
    <source>
        <dbReference type="SAM" id="MobiDB-lite"/>
    </source>
</evidence>
<evidence type="ECO:0000259" key="2">
    <source>
        <dbReference type="Pfam" id="PF09851"/>
    </source>
</evidence>
<dbReference type="AlphaFoldDB" id="A0A919P765"/>
<dbReference type="InterPro" id="IPR018649">
    <property type="entry name" value="SHOCT"/>
</dbReference>
<comment type="caution">
    <text evidence="3">The sequence shown here is derived from an EMBL/GenBank/DDBJ whole genome shotgun (WGS) entry which is preliminary data.</text>
</comment>
<accession>A0A919P765</accession>
<evidence type="ECO:0000313" key="3">
    <source>
        <dbReference type="EMBL" id="GIG35565.1"/>
    </source>
</evidence>
<sequence length="112" mass="11679">MPGLLRGVARTAVIAGTASAVSGRVQRRQQGRWAEQDARAAQAQYAPVAAPAGYGPPGYSQEPPYPAVPVGSPAQDAADARIAQLKDLARLRDEGVLTAEEFAAQKARILAT</sequence>
<gene>
    <name evidence="3" type="ORF">Cpa01nite_09460</name>
</gene>
<feature type="region of interest" description="Disordered" evidence="1">
    <location>
        <begin position="51"/>
        <end position="73"/>
    </location>
</feature>
<organism evidence="3 4">
    <name type="scientific">Cellulomonas pakistanensis</name>
    <dbReference type="NCBI Taxonomy" id="992287"/>
    <lineage>
        <taxon>Bacteria</taxon>
        <taxon>Bacillati</taxon>
        <taxon>Actinomycetota</taxon>
        <taxon>Actinomycetes</taxon>
        <taxon>Micrococcales</taxon>
        <taxon>Cellulomonadaceae</taxon>
        <taxon>Cellulomonas</taxon>
    </lineage>
</organism>
<feature type="domain" description="SHOCT" evidence="2">
    <location>
        <begin position="83"/>
        <end position="110"/>
    </location>
</feature>
<dbReference type="Pfam" id="PF09851">
    <property type="entry name" value="SHOCT"/>
    <property type="match status" value="1"/>
</dbReference>
<name>A0A919P765_9CELL</name>